<proteinExistence type="predicted"/>
<dbReference type="OrthoDB" id="9834220at2"/>
<gene>
    <name evidence="1" type="ORF">D5018_00850</name>
</gene>
<reference evidence="1 2" key="1">
    <citation type="submission" date="2018-09" db="EMBL/GenBank/DDBJ databases">
        <title>Phylogeny of the Shewanellaceae, and recommendation for two new genera, Pseudoshewanella and Parashewanella.</title>
        <authorList>
            <person name="Wang G."/>
        </authorList>
    </citation>
    <scope>NUCLEOTIDE SEQUENCE [LARGE SCALE GENOMIC DNA]</scope>
    <source>
        <strain evidence="1 2">C51</strain>
    </source>
</reference>
<accession>A0A3L8Q3D1</accession>
<sequence length="198" mass="20655">MAQPITASNQAPSYYSTTLEKTEAIAGSMISGLMFGGLKGAAINGGLALGKVFFDETVYQSAPKLANSEVYRFVSGTTDILVTSVGPMKSKGIPQALGAAATEIAAKLTNLNASEKEPTESGKSQTGLWDVTLSLVTRVGAGLLWQQQTKVLASKEPLTPSQDGSKLTHTMATTFLVKIAGEAAQVGDPFRNSTNIIV</sequence>
<keyword evidence="2" id="KW-1185">Reference proteome</keyword>
<dbReference type="AlphaFoldDB" id="A0A3L8Q3D1"/>
<evidence type="ECO:0000313" key="2">
    <source>
        <dbReference type="Proteomes" id="UP000281474"/>
    </source>
</evidence>
<organism evidence="1 2">
    <name type="scientific">Parashewanella curva</name>
    <dbReference type="NCBI Taxonomy" id="2338552"/>
    <lineage>
        <taxon>Bacteria</taxon>
        <taxon>Pseudomonadati</taxon>
        <taxon>Pseudomonadota</taxon>
        <taxon>Gammaproteobacteria</taxon>
        <taxon>Alteromonadales</taxon>
        <taxon>Shewanellaceae</taxon>
        <taxon>Parashewanella</taxon>
    </lineage>
</organism>
<dbReference type="RefSeq" id="WP_121837097.1">
    <property type="nucleotide sequence ID" value="NZ_ML014753.1"/>
</dbReference>
<name>A0A3L8Q3D1_9GAMM</name>
<dbReference type="EMBL" id="QZEI01000001">
    <property type="protein sequence ID" value="RLV61698.1"/>
    <property type="molecule type" value="Genomic_DNA"/>
</dbReference>
<dbReference type="Proteomes" id="UP000281474">
    <property type="component" value="Unassembled WGS sequence"/>
</dbReference>
<evidence type="ECO:0000313" key="1">
    <source>
        <dbReference type="EMBL" id="RLV61698.1"/>
    </source>
</evidence>
<protein>
    <submittedName>
        <fullName evidence="1">Uncharacterized protein</fullName>
    </submittedName>
</protein>
<comment type="caution">
    <text evidence="1">The sequence shown here is derived from an EMBL/GenBank/DDBJ whole genome shotgun (WGS) entry which is preliminary data.</text>
</comment>